<evidence type="ECO:0000259" key="6">
    <source>
        <dbReference type="Pfam" id="PF09258"/>
    </source>
</evidence>
<accession>A0A0N5C991</accession>
<evidence type="ECO:0000313" key="7">
    <source>
        <dbReference type="Proteomes" id="UP000046392"/>
    </source>
</evidence>
<dbReference type="Proteomes" id="UP000046392">
    <property type="component" value="Unplaced"/>
</dbReference>
<dbReference type="Gene3D" id="3.90.550.10">
    <property type="entry name" value="Spore Coat Polysaccharide Biosynthesis Protein SpsA, Chain A"/>
    <property type="match status" value="1"/>
</dbReference>
<dbReference type="PANTHER" id="PTHR48261:SF2">
    <property type="entry name" value="ACETYLGLUCOSAMINYLTRANSFERASE"/>
    <property type="match status" value="1"/>
</dbReference>
<dbReference type="InterPro" id="IPR004263">
    <property type="entry name" value="Exostosin"/>
</dbReference>
<reference evidence="8" key="1">
    <citation type="submission" date="2017-02" db="UniProtKB">
        <authorList>
            <consortium name="WormBaseParasite"/>
        </authorList>
    </citation>
    <scope>IDENTIFICATION</scope>
</reference>
<keyword evidence="4" id="KW-0472">Membrane</keyword>
<comment type="similarity">
    <text evidence="2">Belongs to the glycosyltransferase 47 family.</text>
</comment>
<dbReference type="Pfam" id="PF09258">
    <property type="entry name" value="Glyco_transf_64"/>
    <property type="match status" value="1"/>
</dbReference>
<dbReference type="GO" id="GO:0016757">
    <property type="term" value="F:glycosyltransferase activity"/>
    <property type="evidence" value="ECO:0007669"/>
    <property type="project" value="InterPro"/>
</dbReference>
<proteinExistence type="inferred from homology"/>
<organism evidence="7 8">
    <name type="scientific">Strongyloides papillosus</name>
    <name type="common">Intestinal threadworm</name>
    <dbReference type="NCBI Taxonomy" id="174720"/>
    <lineage>
        <taxon>Eukaryota</taxon>
        <taxon>Metazoa</taxon>
        <taxon>Ecdysozoa</taxon>
        <taxon>Nematoda</taxon>
        <taxon>Chromadorea</taxon>
        <taxon>Rhabditida</taxon>
        <taxon>Tylenchina</taxon>
        <taxon>Panagrolaimomorpha</taxon>
        <taxon>Strongyloidoidea</taxon>
        <taxon>Strongyloididae</taxon>
        <taxon>Strongyloides</taxon>
    </lineage>
</organism>
<dbReference type="AlphaFoldDB" id="A0A0N5C991"/>
<sequence>MRQVSIIYNGLIIKKTFVINERYLGFDEYFRINILKKLLKRRLIQYKNNFCKILNFKTVEHLIISLLVSRCVPIINKEWITYLPLIDNDFYWSKATVILDSEAFFTTKYLYKHPSLVYQRNEMIMYGRNLLMWNFKNLTPIVSNILTFLEKLFTGDISEKFIKAVNLYKEDERLFEIERNKQPVINKFTVIFTTYKRNKLLNISMSKLDSVPNIDKIIVIWNNPNSSYLPDKNSWCKTFAPKFFIKTKSNSLNNKFLPYDIIKTEAVLTLDDDQNVDQHLILYLFEVWKQHKDVIVGYYRRFGGNDYERSYITTYKHIYNLILTGLSFINKKYLHYFTYKFPAIYKKKIDMRKNCEDIAFNYLVSFFSNKPNIAYSVEYELSLINGLFNFNYTALSLDKMHYKVRKYCTLELNRLFMINPMISNIFYIQEFVAHKKKLNTSSNYPN</sequence>
<comment type="subcellular location">
    <subcellularLocation>
        <location evidence="1">Endoplasmic reticulum membrane</location>
        <topology evidence="1">Single-pass type II membrane protein</topology>
    </subcellularLocation>
</comment>
<keyword evidence="5" id="KW-1015">Disulfide bond</keyword>
<dbReference type="PANTHER" id="PTHR48261">
    <property type="entry name" value="ACETYLGLUCOSAMINYLTRANSFERASE"/>
    <property type="match status" value="1"/>
</dbReference>
<dbReference type="WBParaSite" id="SPAL_0001447400.1">
    <property type="protein sequence ID" value="SPAL_0001447400.1"/>
    <property type="gene ID" value="SPAL_0001447400"/>
</dbReference>
<evidence type="ECO:0000256" key="3">
    <source>
        <dbReference type="ARBA" id="ARBA00022679"/>
    </source>
</evidence>
<dbReference type="InterPro" id="IPR015338">
    <property type="entry name" value="GT64_dom"/>
</dbReference>
<protein>
    <submittedName>
        <fullName evidence="8">Glyco_transf_64 domain-containing protein</fullName>
    </submittedName>
</protein>
<dbReference type="STRING" id="174720.A0A0N5C991"/>
<evidence type="ECO:0000256" key="1">
    <source>
        <dbReference type="ARBA" id="ARBA00004648"/>
    </source>
</evidence>
<keyword evidence="7" id="KW-1185">Reference proteome</keyword>
<dbReference type="SUPFAM" id="SSF53448">
    <property type="entry name" value="Nucleotide-diphospho-sugar transferases"/>
    <property type="match status" value="1"/>
</dbReference>
<feature type="domain" description="Glycosyl transferase 64" evidence="6">
    <location>
        <begin position="188"/>
        <end position="428"/>
    </location>
</feature>
<evidence type="ECO:0000256" key="2">
    <source>
        <dbReference type="ARBA" id="ARBA00010271"/>
    </source>
</evidence>
<evidence type="ECO:0000256" key="4">
    <source>
        <dbReference type="ARBA" id="ARBA00023136"/>
    </source>
</evidence>
<dbReference type="GO" id="GO:1901135">
    <property type="term" value="P:carbohydrate derivative metabolic process"/>
    <property type="evidence" value="ECO:0007669"/>
    <property type="project" value="UniProtKB-ARBA"/>
</dbReference>
<dbReference type="InterPro" id="IPR029044">
    <property type="entry name" value="Nucleotide-diphossugar_trans"/>
</dbReference>
<dbReference type="GO" id="GO:0005789">
    <property type="term" value="C:endoplasmic reticulum membrane"/>
    <property type="evidence" value="ECO:0007669"/>
    <property type="project" value="UniProtKB-SubCell"/>
</dbReference>
<evidence type="ECO:0000256" key="5">
    <source>
        <dbReference type="ARBA" id="ARBA00023157"/>
    </source>
</evidence>
<keyword evidence="3" id="KW-0808">Transferase</keyword>
<name>A0A0N5C991_STREA</name>
<evidence type="ECO:0000313" key="8">
    <source>
        <dbReference type="WBParaSite" id="SPAL_0001447400.1"/>
    </source>
</evidence>